<dbReference type="eggNOG" id="ENOG503111K">
    <property type="taxonomic scope" value="Bacteria"/>
</dbReference>
<accession>A0A0A1W940</accession>
<dbReference type="Proteomes" id="UP000032305">
    <property type="component" value="Unassembled WGS sequence"/>
</dbReference>
<protein>
    <recommendedName>
        <fullName evidence="5">Transmembrane protein</fullName>
    </recommendedName>
</protein>
<keyword evidence="2" id="KW-0812">Transmembrane</keyword>
<keyword evidence="4" id="KW-1185">Reference proteome</keyword>
<evidence type="ECO:0000256" key="1">
    <source>
        <dbReference type="SAM" id="MobiDB-lite"/>
    </source>
</evidence>
<sequence length="195" mass="20902">MEYAVGIRQFYADSGVSDPERLDEKTLGELRLFMIDQYGSASTTNLRHNAVKLKARPKVLLFMLLGFALAFVCEAIIFIGTHVGAQPVEQGVATDGTTTKPDAAATSGKQSSRASEARTPKITVGERGGQLLGREFQAGHQEQAVSRSRTPVPPPSSSDTRPQRPLPPLPQVIAKDRSLNEGANPPIPAPSGKKD</sequence>
<evidence type="ECO:0008006" key="5">
    <source>
        <dbReference type="Google" id="ProtNLM"/>
    </source>
</evidence>
<keyword evidence="2" id="KW-0472">Membrane</keyword>
<organism evidence="3 4">
    <name type="scientific">Sphingomonas parapaucimobilis NBRC 15100</name>
    <dbReference type="NCBI Taxonomy" id="1219049"/>
    <lineage>
        <taxon>Bacteria</taxon>
        <taxon>Pseudomonadati</taxon>
        <taxon>Pseudomonadota</taxon>
        <taxon>Alphaproteobacteria</taxon>
        <taxon>Sphingomonadales</taxon>
        <taxon>Sphingomonadaceae</taxon>
        <taxon>Sphingomonas</taxon>
    </lineage>
</organism>
<comment type="caution">
    <text evidence="3">The sequence shown here is derived from an EMBL/GenBank/DDBJ whole genome shotgun (WGS) entry which is preliminary data.</text>
</comment>
<evidence type="ECO:0000313" key="3">
    <source>
        <dbReference type="EMBL" id="GAM01965.1"/>
    </source>
</evidence>
<keyword evidence="2" id="KW-1133">Transmembrane helix</keyword>
<evidence type="ECO:0000313" key="4">
    <source>
        <dbReference type="Proteomes" id="UP000032305"/>
    </source>
</evidence>
<dbReference type="AlphaFoldDB" id="A0A0A1W940"/>
<name>A0A0A1W940_9SPHN</name>
<feature type="transmembrane region" description="Helical" evidence="2">
    <location>
        <begin position="59"/>
        <end position="80"/>
    </location>
</feature>
<dbReference type="EMBL" id="BBPI01000070">
    <property type="protein sequence ID" value="GAM01965.1"/>
    <property type="molecule type" value="Genomic_DNA"/>
</dbReference>
<evidence type="ECO:0000256" key="2">
    <source>
        <dbReference type="SAM" id="Phobius"/>
    </source>
</evidence>
<gene>
    <name evidence="3" type="ORF">SP5_070_00480</name>
</gene>
<proteinExistence type="predicted"/>
<reference evidence="3 4" key="1">
    <citation type="submission" date="2014-11" db="EMBL/GenBank/DDBJ databases">
        <title>Whole genome shotgun sequence of Sphingomonas parapaucimobilis NBRC 15100.</title>
        <authorList>
            <person name="Katano-Makiyama Y."/>
            <person name="Hosoyama A."/>
            <person name="Hashimoto M."/>
            <person name="Hosoyama Y."/>
            <person name="Noguchi M."/>
            <person name="Numata M."/>
            <person name="Tsuchikane K."/>
            <person name="Hirakata S."/>
            <person name="Uohara A."/>
            <person name="Shimodaira J."/>
            <person name="Ohji S."/>
            <person name="Ichikawa N."/>
            <person name="Kimura A."/>
            <person name="Yamazoe A."/>
            <person name="Fujita N."/>
        </authorList>
    </citation>
    <scope>NUCLEOTIDE SEQUENCE [LARGE SCALE GENOMIC DNA]</scope>
    <source>
        <strain evidence="3 4">NBRC 15100</strain>
    </source>
</reference>
<feature type="region of interest" description="Disordered" evidence="1">
    <location>
        <begin position="94"/>
        <end position="195"/>
    </location>
</feature>